<keyword evidence="7" id="KW-1185">Reference proteome</keyword>
<evidence type="ECO:0000256" key="1">
    <source>
        <dbReference type="ARBA" id="ARBA00022898"/>
    </source>
</evidence>
<evidence type="ECO:0000256" key="3">
    <source>
        <dbReference type="PIRSR" id="PIRSR004848-1"/>
    </source>
</evidence>
<name>A0A4R6WLX5_9PROT</name>
<dbReference type="FunFam" id="3.20.20.10:FF:000018">
    <property type="entry name" value="Pyridoxal phosphate homeostasis protein"/>
    <property type="match status" value="1"/>
</dbReference>
<reference evidence="6 7" key="1">
    <citation type="submission" date="2019-03" db="EMBL/GenBank/DDBJ databases">
        <title>Genomic Encyclopedia of Type Strains, Phase III (KMG-III): the genomes of soil and plant-associated and newly described type strains.</title>
        <authorList>
            <person name="Whitman W."/>
        </authorList>
    </citation>
    <scope>NUCLEOTIDE SEQUENCE [LARGE SCALE GENOMIC DNA]</scope>
    <source>
        <strain evidence="6 7">CGMCC 1.7660</strain>
    </source>
</reference>
<dbReference type="InterPro" id="IPR011078">
    <property type="entry name" value="PyrdxlP_homeostasis"/>
</dbReference>
<dbReference type="Proteomes" id="UP000295783">
    <property type="component" value="Unassembled WGS sequence"/>
</dbReference>
<dbReference type="Gene3D" id="3.20.20.10">
    <property type="entry name" value="Alanine racemase"/>
    <property type="match status" value="1"/>
</dbReference>
<evidence type="ECO:0000313" key="7">
    <source>
        <dbReference type="Proteomes" id="UP000295783"/>
    </source>
</evidence>
<dbReference type="RefSeq" id="WP_133613307.1">
    <property type="nucleotide sequence ID" value="NZ_SNYW01000008.1"/>
</dbReference>
<feature type="domain" description="Alanine racemase N-terminal" evidence="5">
    <location>
        <begin position="29"/>
        <end position="220"/>
    </location>
</feature>
<dbReference type="PANTHER" id="PTHR10146:SF14">
    <property type="entry name" value="PYRIDOXAL PHOSPHATE HOMEOSTASIS PROTEIN"/>
    <property type="match status" value="1"/>
</dbReference>
<dbReference type="HAMAP" id="MF_02087">
    <property type="entry name" value="PLP_homeostasis"/>
    <property type="match status" value="1"/>
</dbReference>
<dbReference type="NCBIfam" id="TIGR00044">
    <property type="entry name" value="YggS family pyridoxal phosphate-dependent enzyme"/>
    <property type="match status" value="1"/>
</dbReference>
<dbReference type="EMBL" id="SNYW01000008">
    <property type="protein sequence ID" value="TDQ81979.1"/>
    <property type="molecule type" value="Genomic_DNA"/>
</dbReference>
<sequence length="222" mass="23490">MTGHIAENLRAVGAAIASAARAADRDPAAITLIAVSKTHPAEAVAAAIAAGQMVFGENRVQEAQAKFPALKSAHPALELHLIGPLQTNKVKEAVALADVIQSLDRPKLAEALAAEMAKQNRRPRLFIQVNTGEEPQKAGIHPGDVDGFVMLCRDQLKLPVTGLMCIPPVDQHPAPHFALLRKLAARHGFAQLSMGMSSDFETAIQCGATHVRIGTAIFGKRG</sequence>
<keyword evidence="1 2" id="KW-0663">Pyridoxal phosphate</keyword>
<gene>
    <name evidence="6" type="ORF">A8950_1799</name>
</gene>
<feature type="modified residue" description="N6-(pyridoxal phosphate)lysine" evidence="2 3">
    <location>
        <position position="37"/>
    </location>
</feature>
<comment type="similarity">
    <text evidence="2 4">Belongs to the pyridoxal phosphate-binding protein YggS/PROSC family.</text>
</comment>
<dbReference type="SUPFAM" id="SSF51419">
    <property type="entry name" value="PLP-binding barrel"/>
    <property type="match status" value="1"/>
</dbReference>
<dbReference type="Pfam" id="PF01168">
    <property type="entry name" value="Ala_racemase_N"/>
    <property type="match status" value="1"/>
</dbReference>
<dbReference type="CDD" id="cd00635">
    <property type="entry name" value="PLPDE_III_YBL036c_like"/>
    <property type="match status" value="1"/>
</dbReference>
<dbReference type="GO" id="GO:0030170">
    <property type="term" value="F:pyridoxal phosphate binding"/>
    <property type="evidence" value="ECO:0007669"/>
    <property type="project" value="UniProtKB-UniRule"/>
</dbReference>
<dbReference type="InterPro" id="IPR029066">
    <property type="entry name" value="PLP-binding_barrel"/>
</dbReference>
<organism evidence="6 7">
    <name type="scientific">Dongia mobilis</name>
    <dbReference type="NCBI Taxonomy" id="578943"/>
    <lineage>
        <taxon>Bacteria</taxon>
        <taxon>Pseudomonadati</taxon>
        <taxon>Pseudomonadota</taxon>
        <taxon>Alphaproteobacteria</taxon>
        <taxon>Rhodospirillales</taxon>
        <taxon>Dongiaceae</taxon>
        <taxon>Dongia</taxon>
    </lineage>
</organism>
<evidence type="ECO:0000259" key="5">
    <source>
        <dbReference type="Pfam" id="PF01168"/>
    </source>
</evidence>
<dbReference type="InterPro" id="IPR001608">
    <property type="entry name" value="Ala_racemase_N"/>
</dbReference>
<evidence type="ECO:0000256" key="2">
    <source>
        <dbReference type="HAMAP-Rule" id="MF_02087"/>
    </source>
</evidence>
<dbReference type="OrthoDB" id="9804072at2"/>
<dbReference type="PANTHER" id="PTHR10146">
    <property type="entry name" value="PROLINE SYNTHETASE CO-TRANSCRIBED BACTERIAL HOMOLOG PROTEIN"/>
    <property type="match status" value="1"/>
</dbReference>
<comment type="caution">
    <text evidence="6">The sequence shown here is derived from an EMBL/GenBank/DDBJ whole genome shotgun (WGS) entry which is preliminary data.</text>
</comment>
<evidence type="ECO:0000256" key="4">
    <source>
        <dbReference type="RuleBase" id="RU004514"/>
    </source>
</evidence>
<dbReference type="PIRSF" id="PIRSF004848">
    <property type="entry name" value="YBL036c_PLPDEIII"/>
    <property type="match status" value="1"/>
</dbReference>
<evidence type="ECO:0000313" key="6">
    <source>
        <dbReference type="EMBL" id="TDQ81979.1"/>
    </source>
</evidence>
<comment type="cofactor">
    <cofactor evidence="3">
        <name>pyridoxal 5'-phosphate</name>
        <dbReference type="ChEBI" id="CHEBI:597326"/>
    </cofactor>
</comment>
<accession>A0A4R6WLX5</accession>
<dbReference type="AlphaFoldDB" id="A0A4R6WLX5"/>
<comment type="function">
    <text evidence="2">Pyridoxal 5'-phosphate (PLP)-binding protein, which is involved in PLP homeostasis.</text>
</comment>
<protein>
    <recommendedName>
        <fullName evidence="2">Pyridoxal phosphate homeostasis protein</fullName>
        <shortName evidence="2">PLP homeostasis protein</shortName>
    </recommendedName>
</protein>
<proteinExistence type="inferred from homology"/>